<accession>A0ABS9J7M1</accession>
<evidence type="ECO:0000313" key="1">
    <source>
        <dbReference type="EMBL" id="MCF8716431.1"/>
    </source>
</evidence>
<dbReference type="Proteomes" id="UP000829517">
    <property type="component" value="Unassembled WGS sequence"/>
</dbReference>
<gene>
    <name evidence="1" type="ORF">JM658_16510</name>
</gene>
<reference evidence="1 2" key="1">
    <citation type="submission" date="2021-01" db="EMBL/GenBank/DDBJ databases">
        <title>Genome sequencing of Joostella atrarenae M1-2 (= KCTC 23194).</title>
        <authorList>
            <person name="Zakaria M.R."/>
            <person name="Lam M.Q."/>
            <person name="Chong C.S."/>
        </authorList>
    </citation>
    <scope>NUCLEOTIDE SEQUENCE [LARGE SCALE GENOMIC DNA]</scope>
    <source>
        <strain evidence="1 2">M1-2</strain>
    </source>
</reference>
<organism evidence="1 2">
    <name type="scientific">Joostella atrarenae</name>
    <dbReference type="NCBI Taxonomy" id="679257"/>
    <lineage>
        <taxon>Bacteria</taxon>
        <taxon>Pseudomonadati</taxon>
        <taxon>Bacteroidota</taxon>
        <taxon>Flavobacteriia</taxon>
        <taxon>Flavobacteriales</taxon>
        <taxon>Flavobacteriaceae</taxon>
        <taxon>Joostella</taxon>
    </lineage>
</organism>
<protein>
    <submittedName>
        <fullName evidence="1">Uncharacterized protein</fullName>
    </submittedName>
</protein>
<evidence type="ECO:0000313" key="2">
    <source>
        <dbReference type="Proteomes" id="UP000829517"/>
    </source>
</evidence>
<dbReference type="RefSeq" id="WP_236960905.1">
    <property type="nucleotide sequence ID" value="NZ_JAETXX010000019.1"/>
</dbReference>
<sequence>MNEFYSISTDENLSETDYQLRNLGQQMISAIIGKPSRNSWGERTHSSQTFYRETTSDDYDEQFVHKLMLFQPIYDLEKLLDFHLDYYETKQKADKNRFVTHVKYVVLPLLTKKKNSEVQQELVTNWIERNMANKKKSNGKLSMEFGDINSPTQFQINSDNSVQTQKIKYSNQDVLKVFELIRKDLKENKSSESIELLAEVENAEKKLNDGKDIKNRLLLIGELVKDIGIGTFTSLISSPIYEMLKPMLGI</sequence>
<comment type="caution">
    <text evidence="1">The sequence shown here is derived from an EMBL/GenBank/DDBJ whole genome shotgun (WGS) entry which is preliminary data.</text>
</comment>
<dbReference type="EMBL" id="JAETXX010000019">
    <property type="protein sequence ID" value="MCF8716431.1"/>
    <property type="molecule type" value="Genomic_DNA"/>
</dbReference>
<proteinExistence type="predicted"/>
<name>A0ABS9J7M1_9FLAO</name>
<keyword evidence="2" id="KW-1185">Reference proteome</keyword>